<reference evidence="9 10" key="1">
    <citation type="submission" date="2013-01" db="EMBL/GenBank/DDBJ databases">
        <authorList>
            <person name="Bench S."/>
        </authorList>
    </citation>
    <scope>NUCLEOTIDE SEQUENCE [LARGE SCALE GENOMIC DNA]</scope>
    <source>
        <strain evidence="9 10">WH 8502</strain>
    </source>
</reference>
<dbReference type="InterPro" id="IPR054585">
    <property type="entry name" value="NDH2-like_C"/>
</dbReference>
<dbReference type="Pfam" id="PF07992">
    <property type="entry name" value="Pyr_redox_2"/>
    <property type="match status" value="1"/>
</dbReference>
<protein>
    <submittedName>
        <fullName evidence="9">NADH dehydrogenase</fullName>
        <ecNumber evidence="9">1.6.99.3</ecNumber>
    </submittedName>
</protein>
<comment type="cofactor">
    <cofactor evidence="1">
        <name>FAD</name>
        <dbReference type="ChEBI" id="CHEBI:57692"/>
    </cofactor>
</comment>
<feature type="transmembrane region" description="Helical" evidence="6">
    <location>
        <begin position="210"/>
        <end position="231"/>
    </location>
</feature>
<keyword evidence="5 9" id="KW-0560">Oxidoreductase</keyword>
<dbReference type="GO" id="GO:0019646">
    <property type="term" value="P:aerobic electron transport chain"/>
    <property type="evidence" value="ECO:0007669"/>
    <property type="project" value="TreeGrafter"/>
</dbReference>
<evidence type="ECO:0000256" key="1">
    <source>
        <dbReference type="ARBA" id="ARBA00001974"/>
    </source>
</evidence>
<feature type="domain" description="External alternative NADH-ubiquinone oxidoreductase-like C-terminal" evidence="8">
    <location>
        <begin position="194"/>
        <end position="248"/>
    </location>
</feature>
<accession>T2IFW0</accession>
<keyword evidence="4" id="KW-0274">FAD</keyword>
<evidence type="ECO:0000259" key="8">
    <source>
        <dbReference type="Pfam" id="PF22366"/>
    </source>
</evidence>
<dbReference type="Gene3D" id="3.50.50.100">
    <property type="match status" value="1"/>
</dbReference>
<dbReference type="Proteomes" id="UP000018348">
    <property type="component" value="Unassembled WGS sequence"/>
</dbReference>
<name>T2IFW0_CROWT</name>
<sequence length="290" mass="32359">MGGGPAGVELAGALAELAHGTLKEDFRNIDTSEAEIILLQSREHILPVYPPHLSLKARKSLEKLGVTVKTGVRVDDIRGQLVTYRDGDKLEQIRTRTVLWTAGMKASPIANMLAECADAQLDQAGRVIVEPDFHLAKYKNIFVVGDLAHYPDGEGGILPGIAPVAMQEGFYVARFIRNGIQNRPLKPFKYTDWGNLAVIGKHQAVVDMGWLKLSGFLAWFVWLFIHVFYLLEFDNKLIVMIQWAWSYFTDSKGARLITTPGKDPEIKLEDDHETIIYEATLNPTETSISL</sequence>
<feature type="domain" description="FAD/NAD(P)-binding" evidence="7">
    <location>
        <begin position="2"/>
        <end position="169"/>
    </location>
</feature>
<evidence type="ECO:0000256" key="3">
    <source>
        <dbReference type="ARBA" id="ARBA00022630"/>
    </source>
</evidence>
<dbReference type="GO" id="GO:0003955">
    <property type="term" value="F:NAD(P)H dehydrogenase (quinone) activity"/>
    <property type="evidence" value="ECO:0007669"/>
    <property type="project" value="TreeGrafter"/>
</dbReference>
<dbReference type="InterPro" id="IPR051169">
    <property type="entry name" value="NADH-Q_oxidoreductase"/>
</dbReference>
<dbReference type="EMBL" id="CAQK01000525">
    <property type="protein sequence ID" value="CCQ51774.1"/>
    <property type="molecule type" value="Genomic_DNA"/>
</dbReference>
<dbReference type="InterPro" id="IPR023753">
    <property type="entry name" value="FAD/NAD-binding_dom"/>
</dbReference>
<evidence type="ECO:0000256" key="5">
    <source>
        <dbReference type="ARBA" id="ARBA00023002"/>
    </source>
</evidence>
<proteinExistence type="inferred from homology"/>
<evidence type="ECO:0000259" key="7">
    <source>
        <dbReference type="Pfam" id="PF07992"/>
    </source>
</evidence>
<organism evidence="9 10">
    <name type="scientific">Crocosphaera watsonii WH 8502</name>
    <dbReference type="NCBI Taxonomy" id="423474"/>
    <lineage>
        <taxon>Bacteria</taxon>
        <taxon>Bacillati</taxon>
        <taxon>Cyanobacteriota</taxon>
        <taxon>Cyanophyceae</taxon>
        <taxon>Oscillatoriophycideae</taxon>
        <taxon>Chroococcales</taxon>
        <taxon>Aphanothecaceae</taxon>
        <taxon>Crocosphaera</taxon>
    </lineage>
</organism>
<dbReference type="SUPFAM" id="SSF51905">
    <property type="entry name" value="FAD/NAD(P)-binding domain"/>
    <property type="match status" value="1"/>
</dbReference>
<dbReference type="EC" id="1.6.99.3" evidence="9"/>
<comment type="caution">
    <text evidence="9">The sequence shown here is derived from an EMBL/GenBank/DDBJ whole genome shotgun (WGS) entry which is preliminary data.</text>
</comment>
<dbReference type="InterPro" id="IPR036188">
    <property type="entry name" value="FAD/NAD-bd_sf"/>
</dbReference>
<keyword evidence="6" id="KW-1133">Transmembrane helix</keyword>
<keyword evidence="6" id="KW-0472">Membrane</keyword>
<reference evidence="9 10" key="2">
    <citation type="submission" date="2013-09" db="EMBL/GenBank/DDBJ databases">
        <title>Whole genome comparison of six Crocosphaera watsonii strains with differing phenotypes.</title>
        <authorList>
            <person name="Bench S.R."/>
            <person name="Heller P."/>
            <person name="Frank I."/>
            <person name="Arciniega M."/>
            <person name="Shilova I.N."/>
            <person name="Zehr J.P."/>
        </authorList>
    </citation>
    <scope>NUCLEOTIDE SEQUENCE [LARGE SCALE GENOMIC DNA]</scope>
    <source>
        <strain evidence="9 10">WH 8502</strain>
    </source>
</reference>
<evidence type="ECO:0000256" key="6">
    <source>
        <dbReference type="SAM" id="Phobius"/>
    </source>
</evidence>
<comment type="similarity">
    <text evidence="2">Belongs to the NADH dehydrogenase family.</text>
</comment>
<gene>
    <name evidence="9" type="ORF">CWATWH8502_1506</name>
</gene>
<dbReference type="Pfam" id="PF22366">
    <property type="entry name" value="NDH2_C"/>
    <property type="match status" value="1"/>
</dbReference>
<evidence type="ECO:0000256" key="4">
    <source>
        <dbReference type="ARBA" id="ARBA00022827"/>
    </source>
</evidence>
<evidence type="ECO:0000313" key="10">
    <source>
        <dbReference type="Proteomes" id="UP000018348"/>
    </source>
</evidence>
<evidence type="ECO:0000313" key="9">
    <source>
        <dbReference type="EMBL" id="CCQ51774.1"/>
    </source>
</evidence>
<evidence type="ECO:0000256" key="2">
    <source>
        <dbReference type="ARBA" id="ARBA00005272"/>
    </source>
</evidence>
<keyword evidence="3" id="KW-0285">Flavoprotein</keyword>
<keyword evidence="6" id="KW-0812">Transmembrane</keyword>
<dbReference type="PANTHER" id="PTHR42913">
    <property type="entry name" value="APOPTOSIS-INDUCING FACTOR 1"/>
    <property type="match status" value="1"/>
</dbReference>
<dbReference type="AlphaFoldDB" id="T2IFW0"/>
<dbReference type="PANTHER" id="PTHR42913:SF3">
    <property type="entry name" value="64 KDA MITOCHONDRIAL NADH DEHYDROGENASE (EUROFUNG)"/>
    <property type="match status" value="1"/>
</dbReference>